<sequence length="358" mass="38872">MKAVDWVVDKIAGVAKKLWAKLKGAGKKVKDRFSGKPGSATDRPPQVRLRAAVREATALMGRPDATTESVTAGLGPIRERHALAALELDSGSGHDRKVTAKINPQLSSDSRKIPSPDELRAIREHAQRVIQLWRINGVGEVFKGAGRAKRRDILLDAGGRYNSYSRPGGDENAPKINTGDLVEVAAEPGLRRVAAATGSTLLVNPALYLVDAEGAKLGGDLGELDFLLLGKEHVRVLSAKTNSQQFTPSKDTRSLDLFRTIPDNPAAFDFASNYRGWGPTGNISNKSRTVGAAVFSKGMSPVRIDRFRAYYLNREQTKTVSVEPLHPKGQGEGDRGYTLRMDLADLVELYIREIAKGL</sequence>
<proteinExistence type="predicted"/>
<evidence type="ECO:0000313" key="2">
    <source>
        <dbReference type="Proteomes" id="UP001205185"/>
    </source>
</evidence>
<evidence type="ECO:0008006" key="3">
    <source>
        <dbReference type="Google" id="ProtNLM"/>
    </source>
</evidence>
<reference evidence="1 2" key="1">
    <citation type="submission" date="2022-06" db="EMBL/GenBank/DDBJ databases">
        <title>Genomic Encyclopedia of Archaeal and Bacterial Type Strains, Phase II (KMG-II): from individual species to whole genera.</title>
        <authorList>
            <person name="Goeker M."/>
        </authorList>
    </citation>
    <scope>NUCLEOTIDE SEQUENCE [LARGE SCALE GENOMIC DNA]</scope>
    <source>
        <strain evidence="1 2">DSM 44255</strain>
    </source>
</reference>
<accession>A0ABT1IFU7</accession>
<evidence type="ECO:0000313" key="1">
    <source>
        <dbReference type="EMBL" id="MCP2271502.1"/>
    </source>
</evidence>
<organism evidence="1 2">
    <name type="scientific">Actinokineospora diospyrosa</name>
    <dbReference type="NCBI Taxonomy" id="103728"/>
    <lineage>
        <taxon>Bacteria</taxon>
        <taxon>Bacillati</taxon>
        <taxon>Actinomycetota</taxon>
        <taxon>Actinomycetes</taxon>
        <taxon>Pseudonocardiales</taxon>
        <taxon>Pseudonocardiaceae</taxon>
        <taxon>Actinokineospora</taxon>
    </lineage>
</organism>
<gene>
    <name evidence="1" type="ORF">LV75_004016</name>
</gene>
<keyword evidence="2" id="KW-1185">Reference proteome</keyword>
<dbReference type="EMBL" id="JAMTCO010000009">
    <property type="protein sequence ID" value="MCP2271502.1"/>
    <property type="molecule type" value="Genomic_DNA"/>
</dbReference>
<dbReference type="Proteomes" id="UP001205185">
    <property type="component" value="Unassembled WGS sequence"/>
</dbReference>
<comment type="caution">
    <text evidence="1">The sequence shown here is derived from an EMBL/GenBank/DDBJ whole genome shotgun (WGS) entry which is preliminary data.</text>
</comment>
<dbReference type="RefSeq" id="WP_253888445.1">
    <property type="nucleotide sequence ID" value="NZ_BAAAVB010000005.1"/>
</dbReference>
<name>A0ABT1IFU7_9PSEU</name>
<protein>
    <recommendedName>
        <fullName evidence="3">HK97 family phage major capsid protein</fullName>
    </recommendedName>
</protein>